<dbReference type="Gene3D" id="3.50.50.60">
    <property type="entry name" value="FAD/NAD(P)-binding domain"/>
    <property type="match status" value="1"/>
</dbReference>
<keyword evidence="8" id="KW-1185">Reference proteome</keyword>
<name>A0ABR4I923_9EURO</name>
<feature type="transmembrane region" description="Helical" evidence="5">
    <location>
        <begin position="702"/>
        <end position="730"/>
    </location>
</feature>
<dbReference type="EMBL" id="JBFXLS010000045">
    <property type="protein sequence ID" value="KAL2824224.1"/>
    <property type="molecule type" value="Genomic_DNA"/>
</dbReference>
<organism evidence="7 8">
    <name type="scientific">Aspergillus cavernicola</name>
    <dbReference type="NCBI Taxonomy" id="176166"/>
    <lineage>
        <taxon>Eukaryota</taxon>
        <taxon>Fungi</taxon>
        <taxon>Dikarya</taxon>
        <taxon>Ascomycota</taxon>
        <taxon>Pezizomycotina</taxon>
        <taxon>Eurotiomycetes</taxon>
        <taxon>Eurotiomycetidae</taxon>
        <taxon>Eurotiales</taxon>
        <taxon>Aspergillaceae</taxon>
        <taxon>Aspergillus</taxon>
        <taxon>Aspergillus subgen. Nidulantes</taxon>
    </lineage>
</organism>
<dbReference type="PANTHER" id="PTHR47356">
    <property type="entry name" value="FAD-DEPENDENT MONOOXYGENASE ASQG-RELATED"/>
    <property type="match status" value="1"/>
</dbReference>
<dbReference type="PANTHER" id="PTHR47356:SF2">
    <property type="entry name" value="FAD-BINDING DOMAIN-CONTAINING PROTEIN-RELATED"/>
    <property type="match status" value="1"/>
</dbReference>
<feature type="transmembrane region" description="Helical" evidence="5">
    <location>
        <begin position="600"/>
        <end position="621"/>
    </location>
</feature>
<evidence type="ECO:0000256" key="1">
    <source>
        <dbReference type="ARBA" id="ARBA00007992"/>
    </source>
</evidence>
<protein>
    <recommendedName>
        <fullName evidence="6">FAD-binding domain-containing protein</fullName>
    </recommendedName>
</protein>
<dbReference type="SUPFAM" id="SSF51905">
    <property type="entry name" value="FAD/NAD(P)-binding domain"/>
    <property type="match status" value="1"/>
</dbReference>
<keyword evidence="5" id="KW-0472">Membrane</keyword>
<keyword evidence="3" id="KW-0274">FAD</keyword>
<proteinExistence type="inferred from homology"/>
<evidence type="ECO:0000259" key="6">
    <source>
        <dbReference type="Pfam" id="PF01494"/>
    </source>
</evidence>
<feature type="transmembrane region" description="Helical" evidence="5">
    <location>
        <begin position="523"/>
        <end position="548"/>
    </location>
</feature>
<evidence type="ECO:0000256" key="2">
    <source>
        <dbReference type="ARBA" id="ARBA00022630"/>
    </source>
</evidence>
<dbReference type="InterPro" id="IPR002938">
    <property type="entry name" value="FAD-bd"/>
</dbReference>
<evidence type="ECO:0000313" key="7">
    <source>
        <dbReference type="EMBL" id="KAL2824224.1"/>
    </source>
</evidence>
<gene>
    <name evidence="7" type="ORF">BDW59DRAFT_147668</name>
</gene>
<dbReference type="PRINTS" id="PR00420">
    <property type="entry name" value="RNGMNOXGNASE"/>
</dbReference>
<feature type="domain" description="FAD-binding" evidence="6">
    <location>
        <begin position="11"/>
        <end position="353"/>
    </location>
</feature>
<reference evidence="7 8" key="1">
    <citation type="submission" date="2024-07" db="EMBL/GenBank/DDBJ databases">
        <title>Section-level genome sequencing and comparative genomics of Aspergillus sections Usti and Cavernicolus.</title>
        <authorList>
            <consortium name="Lawrence Berkeley National Laboratory"/>
            <person name="Nybo J.L."/>
            <person name="Vesth T.C."/>
            <person name="Theobald S."/>
            <person name="Frisvad J.C."/>
            <person name="Larsen T.O."/>
            <person name="Kjaerboelling I."/>
            <person name="Rothschild-Mancinelli K."/>
            <person name="Lyhne E.K."/>
            <person name="Kogle M.E."/>
            <person name="Barry K."/>
            <person name="Clum A."/>
            <person name="Na H."/>
            <person name="Ledsgaard L."/>
            <person name="Lin J."/>
            <person name="Lipzen A."/>
            <person name="Kuo A."/>
            <person name="Riley R."/>
            <person name="Mondo S."/>
            <person name="LaButti K."/>
            <person name="Haridas S."/>
            <person name="Pangalinan J."/>
            <person name="Salamov A.A."/>
            <person name="Simmons B.A."/>
            <person name="Magnuson J.K."/>
            <person name="Chen J."/>
            <person name="Drula E."/>
            <person name="Henrissat B."/>
            <person name="Wiebenga A."/>
            <person name="Lubbers R.J."/>
            <person name="Gomes A.C."/>
            <person name="Makela M.R."/>
            <person name="Stajich J."/>
            <person name="Grigoriev I.V."/>
            <person name="Mortensen U.H."/>
            <person name="De vries R.P."/>
            <person name="Baker S.E."/>
            <person name="Andersen M.R."/>
        </authorList>
    </citation>
    <scope>NUCLEOTIDE SEQUENCE [LARGE SCALE GENOMIC DNA]</scope>
    <source>
        <strain evidence="7 8">CBS 600.67</strain>
    </source>
</reference>
<evidence type="ECO:0000256" key="4">
    <source>
        <dbReference type="ARBA" id="ARBA00023002"/>
    </source>
</evidence>
<feature type="transmembrane region" description="Helical" evidence="5">
    <location>
        <begin position="569"/>
        <end position="588"/>
    </location>
</feature>
<comment type="similarity">
    <text evidence="1">Belongs to the paxM FAD-dependent monooxygenase family.</text>
</comment>
<keyword evidence="4" id="KW-0560">Oxidoreductase</keyword>
<keyword evidence="5" id="KW-0812">Transmembrane</keyword>
<dbReference type="InterPro" id="IPR050562">
    <property type="entry name" value="FAD_mOase_fung"/>
</dbReference>
<comment type="caution">
    <text evidence="7">The sequence shown here is derived from an EMBL/GenBank/DDBJ whole genome shotgun (WGS) entry which is preliminary data.</text>
</comment>
<dbReference type="Proteomes" id="UP001610335">
    <property type="component" value="Unassembled WGS sequence"/>
</dbReference>
<evidence type="ECO:0000256" key="5">
    <source>
        <dbReference type="SAM" id="Phobius"/>
    </source>
</evidence>
<keyword evidence="5" id="KW-1133">Transmembrane helix</keyword>
<feature type="transmembrane region" description="Helical" evidence="5">
    <location>
        <begin position="642"/>
        <end position="660"/>
    </location>
</feature>
<dbReference type="Pfam" id="PF01494">
    <property type="entry name" value="FAD_binding_3"/>
    <property type="match status" value="1"/>
</dbReference>
<evidence type="ECO:0000313" key="8">
    <source>
        <dbReference type="Proteomes" id="UP001610335"/>
    </source>
</evidence>
<evidence type="ECO:0000256" key="3">
    <source>
        <dbReference type="ARBA" id="ARBA00022827"/>
    </source>
</evidence>
<sequence>MSATRPQKGPVRVLIVGGGIAGLSLALALEHAPVDIEYLLFEAKDTLSPEVGASIGLAPNGSRILDQLGVYQDLEKLLEPVASAGLHDAQGRCLTGDRADWFQLIPKRMSYPVAFLERRDLLKILAAHIRRKECIFTGKKVGNIEQNDGKAVILCTDGTSYRGDLIVGADGIHSTTRSEMWKAAEKSGAFDVRAEKKRLTAEYKCLFGISNPVAGLTPGSYDVTHAQAVSTLVITGKGGKIYWFLFGRMPQVHTNHDIPRFTPMDAEAFAVEHRALPIRPHGRITMGHIWEARERATLTSLEEADFQNWSIGRIVCLGDSSHKMTPNSGSGGMLALESAAALANAIYRVTAASAPKTPEIGEITRALRAFEDGMHERASSTIKSAADVTRLQALHGSKERILTRYILPYVGDFTVNEACESWVGAGCLDYLPLPPRSLLGNTSFNPTQGIGKQENIWTRIALVLPLLALSFMHVVVPSGEQLAHSTSDSFKDDYLFADGGIVYAIILIESARRANQFNILRFATVWGMLALHPNPFLAVIYSAVHYILSPVSAFKSGDMRTTDTSYTSTVLPMTLLAHSIPGLATYFAPTSSHWQTAENLWKFLPLVVSITQAVLTRYLLAPSTIQSDRLNNVRRDLPAIQRTIWGVSIVSAAIWQYTIWSNPEPWAALQVVGTDPMLRLLANTTWASLFIWDLKAAGMVQVTWAVLFAYSIGLTIIGGSGTMLGLAWLYRENILATQKHKDALVYRGEGKSPR</sequence>
<keyword evidence="2" id="KW-0285">Flavoprotein</keyword>
<dbReference type="InterPro" id="IPR036188">
    <property type="entry name" value="FAD/NAD-bd_sf"/>
</dbReference>
<accession>A0ABR4I923</accession>